<evidence type="ECO:0000256" key="1">
    <source>
        <dbReference type="SAM" id="MobiDB-lite"/>
    </source>
</evidence>
<evidence type="ECO:0000259" key="3">
    <source>
        <dbReference type="PROSITE" id="PS50234"/>
    </source>
</evidence>
<dbReference type="SUPFAM" id="SSF49478">
    <property type="entry name" value="Cna protein B-type domain"/>
    <property type="match status" value="1"/>
</dbReference>
<dbReference type="EMBL" id="JARPXL010000004">
    <property type="protein sequence ID" value="MDT2543963.1"/>
    <property type="molecule type" value="Genomic_DNA"/>
</dbReference>
<evidence type="ECO:0000256" key="2">
    <source>
        <dbReference type="SAM" id="Phobius"/>
    </source>
</evidence>
<dbReference type="InterPro" id="IPR049319">
    <property type="entry name" value="GBS104-like_Ig"/>
</dbReference>
<evidence type="ECO:0000313" key="5">
    <source>
        <dbReference type="Proteomes" id="UP001254770"/>
    </source>
</evidence>
<dbReference type="SMART" id="SM00327">
    <property type="entry name" value="VWA"/>
    <property type="match status" value="1"/>
</dbReference>
<dbReference type="Proteomes" id="UP001254770">
    <property type="component" value="Unassembled WGS sequence"/>
</dbReference>
<dbReference type="SUPFAM" id="SSF53300">
    <property type="entry name" value="vWA-like"/>
    <property type="match status" value="1"/>
</dbReference>
<dbReference type="Gene3D" id="2.60.40.2110">
    <property type="match status" value="1"/>
</dbReference>
<keyword evidence="2" id="KW-0472">Membrane</keyword>
<evidence type="ECO:0000313" key="4">
    <source>
        <dbReference type="EMBL" id="MDT2543963.1"/>
    </source>
</evidence>
<feature type="region of interest" description="Disordered" evidence="1">
    <location>
        <begin position="576"/>
        <end position="623"/>
    </location>
</feature>
<proteinExistence type="predicted"/>
<protein>
    <submittedName>
        <fullName evidence="4">VWA domain-containing protein</fullName>
    </submittedName>
</protein>
<feature type="compositionally biased region" description="Polar residues" evidence="1">
    <location>
        <begin position="576"/>
        <end position="585"/>
    </location>
</feature>
<keyword evidence="2" id="KW-1133">Transmembrane helix</keyword>
<dbReference type="Pfam" id="PF21426">
    <property type="entry name" value="GBS104-like_Ig"/>
    <property type="match status" value="1"/>
</dbReference>
<dbReference type="Gene3D" id="3.40.50.410">
    <property type="entry name" value="von Willebrand factor, type A domain"/>
    <property type="match status" value="1"/>
</dbReference>
<dbReference type="Pfam" id="PF00092">
    <property type="entry name" value="VWA"/>
    <property type="match status" value="1"/>
</dbReference>
<feature type="domain" description="VWFA" evidence="3">
    <location>
        <begin position="112"/>
        <end position="349"/>
    </location>
</feature>
<feature type="compositionally biased region" description="Low complexity" evidence="1">
    <location>
        <begin position="586"/>
        <end position="599"/>
    </location>
</feature>
<sequence>MKNKYFIVFGGLLSVLFIFFIANSEKVRAVENKFQYESTQIGDYITNGVANGDTYNYGYQGTQEIPIDNEGFVNYDDQAYVKKTVKANPQKQGLFDVTLDIKGNQISHSPIDIVLVIDYSSSMKGEKLTNALKGLQEFGNELGSSFSNGVVKIGIVAYNRNVYSTNGFTNDMSQLENFLTNTAESHTGTFIQKRLYAAQDLFVNHSRAEAEKMLIHIGDGSANRSYLPTENATLHTNNGEITAFKDWHTDSYYTDFQTSSDKFNTSDNISDTNGTLVDKAVVTDATLGTIVALKRSNIISYSIGTAPTARGEYIARNIADKDSHYRSIDENLVDLGEALKDILSVTKTIPNGTVIDPMGKDILLQGSGNFLPENYTLTTWRRDASGTWIALEQQTNLPSVTEQNQVITLSNLSLGENDRVTLTYQIRLNTEANDFKGDFWYLCNQRTTLDPNSDGTLLDFPIPSIKAPKVSLELEKKWKNTPESLIPEKIDYQVSRTPLVTSTAWTTSDTMALKKEKNFKTTITTVSALGVNNDLPLYNNAGDTISYSINEVNIPADFELSTSQENNHFILTNTYKKTTPSSTEPSNSQPASSESTSSSVPAITTTESTKKQVIAKAETKKRYPQTNDKKSSAIWIVLGTSLIGFSSYFLKKIS</sequence>
<keyword evidence="2" id="KW-0812">Transmembrane</keyword>
<dbReference type="PROSITE" id="PS50234">
    <property type="entry name" value="VWFA"/>
    <property type="match status" value="1"/>
</dbReference>
<dbReference type="RefSeq" id="WP_222227192.1">
    <property type="nucleotide sequence ID" value="NZ_CP081847.1"/>
</dbReference>
<feature type="transmembrane region" description="Helical" evidence="2">
    <location>
        <begin position="632"/>
        <end position="650"/>
    </location>
</feature>
<accession>A0AAW8T4W1</accession>
<gene>
    <name evidence="4" type="ORF">P7D69_06420</name>
</gene>
<dbReference type="CDD" id="cd00198">
    <property type="entry name" value="vWFA"/>
    <property type="match status" value="1"/>
</dbReference>
<name>A0AAW8T4W1_9ENTE</name>
<reference evidence="4" key="1">
    <citation type="submission" date="2023-03" db="EMBL/GenBank/DDBJ databases">
        <authorList>
            <person name="Shen W."/>
            <person name="Cai J."/>
        </authorList>
    </citation>
    <scope>NUCLEOTIDE SEQUENCE</scope>
    <source>
        <strain evidence="4">Y15</strain>
    </source>
</reference>
<dbReference type="InterPro" id="IPR002035">
    <property type="entry name" value="VWF_A"/>
</dbReference>
<dbReference type="AlphaFoldDB" id="A0AAW8T4W1"/>
<comment type="caution">
    <text evidence="4">The sequence shown here is derived from an EMBL/GenBank/DDBJ whole genome shotgun (WGS) entry which is preliminary data.</text>
</comment>
<dbReference type="InterPro" id="IPR036465">
    <property type="entry name" value="vWFA_dom_sf"/>
</dbReference>
<organism evidence="4 5">
    <name type="scientific">Enterococcus raffinosus</name>
    <dbReference type="NCBI Taxonomy" id="71452"/>
    <lineage>
        <taxon>Bacteria</taxon>
        <taxon>Bacillati</taxon>
        <taxon>Bacillota</taxon>
        <taxon>Bacilli</taxon>
        <taxon>Lactobacillales</taxon>
        <taxon>Enterococcaceae</taxon>
        <taxon>Enterococcus</taxon>
    </lineage>
</organism>